<dbReference type="CDD" id="cd00866">
    <property type="entry name" value="PEBP_euk"/>
    <property type="match status" value="1"/>
</dbReference>
<dbReference type="SUPFAM" id="SSF49777">
    <property type="entry name" value="PEBP-like"/>
    <property type="match status" value="1"/>
</dbReference>
<reference evidence="1" key="1">
    <citation type="submission" date="2021-01" db="EMBL/GenBank/DDBJ databases">
        <title>Adiantum capillus-veneris genome.</title>
        <authorList>
            <person name="Fang Y."/>
            <person name="Liao Q."/>
        </authorList>
    </citation>
    <scope>NUCLEOTIDE SEQUENCE</scope>
    <source>
        <strain evidence="1">H3</strain>
        <tissue evidence="1">Leaf</tissue>
    </source>
</reference>
<dbReference type="PANTHER" id="PTHR11362">
    <property type="entry name" value="PHOSPHATIDYLETHANOLAMINE-BINDING PROTEIN"/>
    <property type="match status" value="1"/>
</dbReference>
<dbReference type="InterPro" id="IPR035810">
    <property type="entry name" value="PEBP_euk"/>
</dbReference>
<keyword evidence="2" id="KW-1185">Reference proteome</keyword>
<dbReference type="Gene3D" id="3.90.280.10">
    <property type="entry name" value="PEBP-like"/>
    <property type="match status" value="1"/>
</dbReference>
<dbReference type="AlphaFoldDB" id="A0A9D4U8A0"/>
<organism evidence="1 2">
    <name type="scientific">Adiantum capillus-veneris</name>
    <name type="common">Maidenhair fern</name>
    <dbReference type="NCBI Taxonomy" id="13818"/>
    <lineage>
        <taxon>Eukaryota</taxon>
        <taxon>Viridiplantae</taxon>
        <taxon>Streptophyta</taxon>
        <taxon>Embryophyta</taxon>
        <taxon>Tracheophyta</taxon>
        <taxon>Polypodiopsida</taxon>
        <taxon>Polypodiidae</taxon>
        <taxon>Polypodiales</taxon>
        <taxon>Pteridineae</taxon>
        <taxon>Pteridaceae</taxon>
        <taxon>Vittarioideae</taxon>
        <taxon>Adiantum</taxon>
    </lineage>
</organism>
<dbReference type="InterPro" id="IPR036610">
    <property type="entry name" value="PEBP-like_sf"/>
</dbReference>
<dbReference type="EMBL" id="JABFUD020000021">
    <property type="protein sequence ID" value="KAI5063336.1"/>
    <property type="molecule type" value="Genomic_DNA"/>
</dbReference>
<dbReference type="OrthoDB" id="2506647at2759"/>
<gene>
    <name evidence="1" type="ORF">GOP47_0021883</name>
</gene>
<dbReference type="Proteomes" id="UP000886520">
    <property type="component" value="Chromosome 21"/>
</dbReference>
<accession>A0A9D4U8A0</accession>
<name>A0A9D4U8A0_ADICA</name>
<dbReference type="PANTHER" id="PTHR11362:SF150">
    <property type="match status" value="1"/>
</dbReference>
<protein>
    <submittedName>
        <fullName evidence="1">Uncharacterized protein</fullName>
    </submittedName>
</protein>
<evidence type="ECO:0000313" key="2">
    <source>
        <dbReference type="Proteomes" id="UP000886520"/>
    </source>
</evidence>
<proteinExistence type="predicted"/>
<comment type="caution">
    <text evidence="1">The sequence shown here is derived from an EMBL/GenBank/DDBJ whole genome shotgun (WGS) entry which is preliminary data.</text>
</comment>
<evidence type="ECO:0000313" key="1">
    <source>
        <dbReference type="EMBL" id="KAI5063336.1"/>
    </source>
</evidence>
<sequence length="185" mass="21293">MYGGLNLIDTIMLPWLDAYGDENNITLYVCYSKYSCLHNGDILHSKDTEVTPFVTITGGDLTGKDNYTYMLLDVDEYTPKQPIAKTSLHWLVRDIRGSIKSYEHIADNGRVVVPYTRAHKPYYFGNSDIGIHLYYNLVFRQGEAEQAVDDITLFERFDVREFATKYKLGYPVIGLVHKVNYTKNN</sequence>